<keyword evidence="5 6" id="KW-0472">Membrane</keyword>
<evidence type="ECO:0000256" key="2">
    <source>
        <dbReference type="ARBA" id="ARBA00022475"/>
    </source>
</evidence>
<feature type="domain" description="RDD" evidence="7">
    <location>
        <begin position="15"/>
        <end position="161"/>
    </location>
</feature>
<accession>A0A4V3AV95</accession>
<dbReference type="OrthoDB" id="5298807at2"/>
<evidence type="ECO:0000313" key="8">
    <source>
        <dbReference type="EMBL" id="TDK68296.1"/>
    </source>
</evidence>
<name>A0A4V3AV95_9BURK</name>
<keyword evidence="2" id="KW-1003">Cell membrane</keyword>
<dbReference type="InterPro" id="IPR051791">
    <property type="entry name" value="Pra-immunoreactive"/>
</dbReference>
<reference evidence="8 9" key="1">
    <citation type="submission" date="2019-03" db="EMBL/GenBank/DDBJ databases">
        <title>Sapientia aquatica gen. nov., sp. nov., isolated from a crater lake.</title>
        <authorList>
            <person name="Felfoldi T."/>
            <person name="Szabo A."/>
            <person name="Toth E."/>
            <person name="Schumann P."/>
            <person name="Keki Z."/>
            <person name="Marialigeti K."/>
            <person name="Mathe I."/>
        </authorList>
    </citation>
    <scope>NUCLEOTIDE SEQUENCE [LARGE SCALE GENOMIC DNA]</scope>
    <source>
        <strain evidence="8 9">SA-152</strain>
    </source>
</reference>
<keyword evidence="3 6" id="KW-0812">Transmembrane</keyword>
<proteinExistence type="predicted"/>
<sequence length="177" mass="20405">MTNSTASTATPPQFATLKRRLLCMVYEAVLLFGIFFCAGLIFDVSTQKLDPTIAHNARQAYLFIVVGIYFTYFWGRKGQTLAMQTWRIQLVSANRKPLTLKQTWLRYCACWMWFVPAWVVNYAFGIQHWGSIIVLLVGMAAWALTIKLDKNGQFLHDKWAGTELITIPKTRQQIEFE</sequence>
<dbReference type="PANTHER" id="PTHR36115">
    <property type="entry name" value="PROLINE-RICH ANTIGEN HOMOLOG-RELATED"/>
    <property type="match status" value="1"/>
</dbReference>
<evidence type="ECO:0000256" key="6">
    <source>
        <dbReference type="SAM" id="Phobius"/>
    </source>
</evidence>
<dbReference type="AlphaFoldDB" id="A0A4V3AV95"/>
<dbReference type="EMBL" id="SMYL01000001">
    <property type="protein sequence ID" value="TDK68296.1"/>
    <property type="molecule type" value="Genomic_DNA"/>
</dbReference>
<evidence type="ECO:0000256" key="1">
    <source>
        <dbReference type="ARBA" id="ARBA00004651"/>
    </source>
</evidence>
<comment type="subcellular location">
    <subcellularLocation>
        <location evidence="1">Cell membrane</location>
        <topology evidence="1">Multi-pass membrane protein</topology>
    </subcellularLocation>
</comment>
<gene>
    <name evidence="8" type="ORF">E2I14_01780</name>
</gene>
<evidence type="ECO:0000313" key="9">
    <source>
        <dbReference type="Proteomes" id="UP000294829"/>
    </source>
</evidence>
<evidence type="ECO:0000256" key="4">
    <source>
        <dbReference type="ARBA" id="ARBA00022989"/>
    </source>
</evidence>
<organism evidence="8 9">
    <name type="scientific">Sapientia aquatica</name>
    <dbReference type="NCBI Taxonomy" id="1549640"/>
    <lineage>
        <taxon>Bacteria</taxon>
        <taxon>Pseudomonadati</taxon>
        <taxon>Pseudomonadota</taxon>
        <taxon>Betaproteobacteria</taxon>
        <taxon>Burkholderiales</taxon>
        <taxon>Oxalobacteraceae</taxon>
        <taxon>Sapientia</taxon>
    </lineage>
</organism>
<feature type="transmembrane region" description="Helical" evidence="6">
    <location>
        <begin position="21"/>
        <end position="42"/>
    </location>
</feature>
<protein>
    <submittedName>
        <fullName evidence="8">RDD family protein</fullName>
    </submittedName>
</protein>
<feature type="transmembrane region" description="Helical" evidence="6">
    <location>
        <begin position="104"/>
        <end position="123"/>
    </location>
</feature>
<evidence type="ECO:0000256" key="5">
    <source>
        <dbReference type="ARBA" id="ARBA00023136"/>
    </source>
</evidence>
<dbReference type="Proteomes" id="UP000294829">
    <property type="component" value="Unassembled WGS sequence"/>
</dbReference>
<dbReference type="RefSeq" id="WP_133324825.1">
    <property type="nucleotide sequence ID" value="NZ_SMYL01000001.1"/>
</dbReference>
<comment type="caution">
    <text evidence="8">The sequence shown here is derived from an EMBL/GenBank/DDBJ whole genome shotgun (WGS) entry which is preliminary data.</text>
</comment>
<evidence type="ECO:0000256" key="3">
    <source>
        <dbReference type="ARBA" id="ARBA00022692"/>
    </source>
</evidence>
<dbReference type="Pfam" id="PF06271">
    <property type="entry name" value="RDD"/>
    <property type="match status" value="1"/>
</dbReference>
<keyword evidence="4 6" id="KW-1133">Transmembrane helix</keyword>
<dbReference type="InterPro" id="IPR010432">
    <property type="entry name" value="RDD"/>
</dbReference>
<dbReference type="PANTHER" id="PTHR36115:SF10">
    <property type="entry name" value="RDD DOMAIN-CONTAINING PROTEIN"/>
    <property type="match status" value="1"/>
</dbReference>
<evidence type="ECO:0000259" key="7">
    <source>
        <dbReference type="Pfam" id="PF06271"/>
    </source>
</evidence>
<feature type="transmembrane region" description="Helical" evidence="6">
    <location>
        <begin position="129"/>
        <end position="148"/>
    </location>
</feature>
<feature type="transmembrane region" description="Helical" evidence="6">
    <location>
        <begin position="57"/>
        <end position="75"/>
    </location>
</feature>
<dbReference type="GO" id="GO:0005886">
    <property type="term" value="C:plasma membrane"/>
    <property type="evidence" value="ECO:0007669"/>
    <property type="project" value="UniProtKB-SubCell"/>
</dbReference>
<keyword evidence="9" id="KW-1185">Reference proteome</keyword>